<evidence type="ECO:0000313" key="11">
    <source>
        <dbReference type="EMBL" id="KKU57080.1"/>
    </source>
</evidence>
<dbReference type="InterPro" id="IPR001967">
    <property type="entry name" value="Peptidase_S11_N"/>
</dbReference>
<dbReference type="GO" id="GO:0009252">
    <property type="term" value="P:peptidoglycan biosynthetic process"/>
    <property type="evidence" value="ECO:0007669"/>
    <property type="project" value="UniProtKB-KW"/>
</dbReference>
<evidence type="ECO:0000256" key="7">
    <source>
        <dbReference type="PIRSR" id="PIRSR618044-1"/>
    </source>
</evidence>
<dbReference type="PRINTS" id="PR00725">
    <property type="entry name" value="DADACBPTASE1"/>
</dbReference>
<dbReference type="InterPro" id="IPR018044">
    <property type="entry name" value="Peptidase_S11"/>
</dbReference>
<evidence type="ECO:0000256" key="5">
    <source>
        <dbReference type="ARBA" id="ARBA00022984"/>
    </source>
</evidence>
<evidence type="ECO:0000256" key="1">
    <source>
        <dbReference type="ARBA" id="ARBA00007164"/>
    </source>
</evidence>
<evidence type="ECO:0000256" key="8">
    <source>
        <dbReference type="PIRSR" id="PIRSR618044-2"/>
    </source>
</evidence>
<comment type="caution">
    <text evidence="11">The sequence shown here is derived from an EMBL/GenBank/DDBJ whole genome shotgun (WGS) entry which is preliminary data.</text>
</comment>
<feature type="binding site" evidence="8">
    <location>
        <position position="212"/>
    </location>
    <ligand>
        <name>substrate</name>
    </ligand>
</feature>
<dbReference type="PATRIC" id="fig|1619117.3.peg.409"/>
<accession>A0A0G1UH97</accession>
<dbReference type="InterPro" id="IPR012338">
    <property type="entry name" value="Beta-lactam/transpept-like"/>
</dbReference>
<keyword evidence="6" id="KW-0961">Cell wall biogenesis/degradation</keyword>
<dbReference type="PANTHER" id="PTHR21581:SF6">
    <property type="entry name" value="TRAFFICKING PROTEIN PARTICLE COMPLEX SUBUNIT 12"/>
    <property type="match status" value="1"/>
</dbReference>
<keyword evidence="3" id="KW-0378">Hydrolase</keyword>
<comment type="similarity">
    <text evidence="1 9">Belongs to the peptidase S11 family.</text>
</comment>
<dbReference type="GO" id="GO:0071555">
    <property type="term" value="P:cell wall organization"/>
    <property type="evidence" value="ECO:0007669"/>
    <property type="project" value="UniProtKB-KW"/>
</dbReference>
<keyword evidence="5" id="KW-0573">Peptidoglycan synthesis</keyword>
<evidence type="ECO:0000313" key="12">
    <source>
        <dbReference type="Proteomes" id="UP000034684"/>
    </source>
</evidence>
<dbReference type="SUPFAM" id="SSF56601">
    <property type="entry name" value="beta-lactamase/transpeptidase-like"/>
    <property type="match status" value="1"/>
</dbReference>
<evidence type="ECO:0000256" key="9">
    <source>
        <dbReference type="RuleBase" id="RU004016"/>
    </source>
</evidence>
<dbReference type="GO" id="GO:0009002">
    <property type="term" value="F:serine-type D-Ala-D-Ala carboxypeptidase activity"/>
    <property type="evidence" value="ECO:0007669"/>
    <property type="project" value="InterPro"/>
</dbReference>
<gene>
    <name evidence="11" type="ORF">UX79_C0022G0001</name>
</gene>
<dbReference type="PANTHER" id="PTHR21581">
    <property type="entry name" value="D-ALANYL-D-ALANINE CARBOXYPEPTIDASE"/>
    <property type="match status" value="1"/>
</dbReference>
<keyword evidence="4" id="KW-0133">Cell shape</keyword>
<keyword evidence="2" id="KW-0732">Signal</keyword>
<feature type="domain" description="Peptidase S11 D-alanyl-D-alanine carboxypeptidase A N-terminal" evidence="10">
    <location>
        <begin position="17"/>
        <end position="241"/>
    </location>
</feature>
<proteinExistence type="inferred from homology"/>
<evidence type="ECO:0000256" key="4">
    <source>
        <dbReference type="ARBA" id="ARBA00022960"/>
    </source>
</evidence>
<dbReference type="Gene3D" id="3.40.710.10">
    <property type="entry name" value="DD-peptidase/beta-lactamase superfamily"/>
    <property type="match status" value="1"/>
</dbReference>
<feature type="active site" description="Acyl-ester intermediate" evidence="7">
    <location>
        <position position="51"/>
    </location>
</feature>
<dbReference type="Pfam" id="PF00768">
    <property type="entry name" value="Peptidase_S11"/>
    <property type="match status" value="1"/>
</dbReference>
<name>A0A0G1UH97_UNCKA</name>
<sequence>LGAAVSKKESPRLVVKQAIPQVTSKALYAVDVKSGKVLLAVNEDEKQPPASTTKLMTALVAMDLYRLEDVVQVPAGCKNTGSQEVNLYPGEFLTVHNLLYALLVSSAGDAACTLAGGKVDTVDFVAKMNEKASALGMLTSHFSNPIGLDAPNGDHVSTARDLFVLAKVVVADSFLKKVVNTKEYLIAGDAVLHRLTNTNDLLWNLRGSVGIKTGRTYAAGEVLAYEYADDAKDIIIVVMGSNDRFTDTKAILQWILDSYTWE</sequence>
<reference evidence="11 12" key="1">
    <citation type="journal article" date="2015" name="Nature">
        <title>rRNA introns, odd ribosomes, and small enigmatic genomes across a large radiation of phyla.</title>
        <authorList>
            <person name="Brown C.T."/>
            <person name="Hug L.A."/>
            <person name="Thomas B.C."/>
            <person name="Sharon I."/>
            <person name="Castelle C.J."/>
            <person name="Singh A."/>
            <person name="Wilkins M.J."/>
            <person name="Williams K.H."/>
            <person name="Banfield J.F."/>
        </authorList>
    </citation>
    <scope>NUCLEOTIDE SEQUENCE [LARGE SCALE GENOMIC DNA]</scope>
</reference>
<feature type="active site" description="Proton acceptor" evidence="7">
    <location>
        <position position="54"/>
    </location>
</feature>
<dbReference type="GO" id="GO:0008360">
    <property type="term" value="P:regulation of cell shape"/>
    <property type="evidence" value="ECO:0007669"/>
    <property type="project" value="UniProtKB-KW"/>
</dbReference>
<dbReference type="GO" id="GO:0006508">
    <property type="term" value="P:proteolysis"/>
    <property type="evidence" value="ECO:0007669"/>
    <property type="project" value="InterPro"/>
</dbReference>
<evidence type="ECO:0000256" key="3">
    <source>
        <dbReference type="ARBA" id="ARBA00022801"/>
    </source>
</evidence>
<keyword evidence="11" id="KW-0121">Carboxypeptidase</keyword>
<keyword evidence="11" id="KW-0645">Protease</keyword>
<feature type="non-terminal residue" evidence="11">
    <location>
        <position position="1"/>
    </location>
</feature>
<evidence type="ECO:0000256" key="6">
    <source>
        <dbReference type="ARBA" id="ARBA00023316"/>
    </source>
</evidence>
<dbReference type="EMBL" id="LCNN01000022">
    <property type="protein sequence ID" value="KKU57080.1"/>
    <property type="molecule type" value="Genomic_DNA"/>
</dbReference>
<evidence type="ECO:0000259" key="10">
    <source>
        <dbReference type="Pfam" id="PF00768"/>
    </source>
</evidence>
<dbReference type="Proteomes" id="UP000034684">
    <property type="component" value="Unassembled WGS sequence"/>
</dbReference>
<feature type="active site" evidence="7">
    <location>
        <position position="106"/>
    </location>
</feature>
<evidence type="ECO:0000256" key="2">
    <source>
        <dbReference type="ARBA" id="ARBA00022729"/>
    </source>
</evidence>
<protein>
    <submittedName>
        <fullName evidence="11">D-alanyl-D-alanine carboxypeptidase</fullName>
    </submittedName>
</protein>
<dbReference type="AlphaFoldDB" id="A0A0G1UH97"/>
<organism evidence="11 12">
    <name type="scientific">candidate division WWE3 bacterium GW2011_GWB1_47_11</name>
    <dbReference type="NCBI Taxonomy" id="1619117"/>
    <lineage>
        <taxon>Bacteria</taxon>
        <taxon>Katanobacteria</taxon>
    </lineage>
</organism>